<gene>
    <name evidence="1" type="ORF">SAMN05216462_0337</name>
</gene>
<evidence type="ECO:0000313" key="2">
    <source>
        <dbReference type="Proteomes" id="UP000182257"/>
    </source>
</evidence>
<name>A0A1H3XRY4_XYLRU</name>
<protein>
    <recommendedName>
        <fullName evidence="3">WG containing repeat-containing protein</fullName>
    </recommendedName>
</protein>
<proteinExistence type="predicted"/>
<evidence type="ECO:0000313" key="1">
    <source>
        <dbReference type="EMBL" id="SEA02225.1"/>
    </source>
</evidence>
<dbReference type="AlphaFoldDB" id="A0A1H3XRY4"/>
<dbReference type="RefSeq" id="WP_074759947.1">
    <property type="nucleotide sequence ID" value="NZ_FNRF01000001.1"/>
</dbReference>
<sequence length="611" mass="71906">MLIKIPKEIKMLLPEAKLKLAINEMVSNYDLTGYFFKRWKEEESFFNKYFGDCVELTDCINQYAMEYAQKDQNYSWPCNTLQSKIRSRQLDIYQVVLEYIESKAKIISENREHLRKKVGSSINYDECDLRFPYNGNIEFYKDGGWGIGSEDGVVLLTNHLTSQPSKLYPLFGDKNNPLRIIQDRDTKKYGVLSINTFREVIHCHYDKIVIDSFYDGDGYDAIERHFLKTLKDNKWGCFDENCALLTNCLYHDIRYINGYFEGIRDGDYLTYDKFPDAYDNKYYGSIYVGKKDLYDRNGILQIGGYDELEFDEENLLFYWGTSYKRYYVRESDIDGGYIKLSKLKLSYEKAQCLVVDRNFISLAKNKGELFRLSKGHICNSLEDLNTIIPLTILYPYKVNLYLDEGFVYLTNEGAGSFVYTEWEGEYFLPGSGWKDKLIEDDITIIIHYTKEMDEEWRTSVNEVGIIDYEPINDRRFFYYRIGSKYGFFSKHGFSHNMFDAIIENVNHELFVALINRNVKPDDAYEKEIDTRIQYYKEIANDVYMKLDSINDVYNSGQLACTIPISFPYTDNTTVTNYIYGPYEIPLNQSEEERAAFDEFMASLRTKNKRKL</sequence>
<evidence type="ECO:0008006" key="3">
    <source>
        <dbReference type="Google" id="ProtNLM"/>
    </source>
</evidence>
<reference evidence="1 2" key="1">
    <citation type="submission" date="2016-10" db="EMBL/GenBank/DDBJ databases">
        <authorList>
            <person name="de Groot N.N."/>
        </authorList>
    </citation>
    <scope>NUCLEOTIDE SEQUENCE [LARGE SCALE GENOMIC DNA]</scope>
    <source>
        <strain evidence="1 2">D31d</strain>
    </source>
</reference>
<organism evidence="1 2">
    <name type="scientific">Xylanibacter ruminicola</name>
    <name type="common">Prevotella ruminicola</name>
    <dbReference type="NCBI Taxonomy" id="839"/>
    <lineage>
        <taxon>Bacteria</taxon>
        <taxon>Pseudomonadati</taxon>
        <taxon>Bacteroidota</taxon>
        <taxon>Bacteroidia</taxon>
        <taxon>Bacteroidales</taxon>
        <taxon>Prevotellaceae</taxon>
        <taxon>Xylanibacter</taxon>
    </lineage>
</organism>
<dbReference type="EMBL" id="FNRF01000001">
    <property type="protein sequence ID" value="SEA02225.1"/>
    <property type="molecule type" value="Genomic_DNA"/>
</dbReference>
<accession>A0A1H3XRY4</accession>
<dbReference type="Proteomes" id="UP000182257">
    <property type="component" value="Unassembled WGS sequence"/>
</dbReference>